<reference evidence="2" key="1">
    <citation type="journal article" date="2019" name="Int. J. Syst. Evol. Microbiol.">
        <title>The Global Catalogue of Microorganisms (GCM) 10K type strain sequencing project: providing services to taxonomists for standard genome sequencing and annotation.</title>
        <authorList>
            <consortium name="The Broad Institute Genomics Platform"/>
            <consortium name="The Broad Institute Genome Sequencing Center for Infectious Disease"/>
            <person name="Wu L."/>
            <person name="Ma J."/>
        </authorList>
    </citation>
    <scope>NUCLEOTIDE SEQUENCE [LARGE SCALE GENOMIC DNA]</scope>
    <source>
        <strain evidence="2">JCM 4805</strain>
    </source>
</reference>
<sequence>MSDSSFEYRQARAAEGAECVTPQDLERYVRRVVMDAHSLRQGLAEAVTQVFAGHAPQELPSAPQFPYPPDAVEAALFDDTMGSIEGIFVADPELAAALRHAMCSLENAAEAADLVKVLLHRPDAGAAMDRLSMAQDDGETPEQ</sequence>
<organism evidence="1 2">
    <name type="scientific">Streptomyces olivaceiscleroticus</name>
    <dbReference type="NCBI Taxonomy" id="68245"/>
    <lineage>
        <taxon>Bacteria</taxon>
        <taxon>Bacillati</taxon>
        <taxon>Actinomycetota</taxon>
        <taxon>Actinomycetes</taxon>
        <taxon>Kitasatosporales</taxon>
        <taxon>Streptomycetaceae</taxon>
        <taxon>Streptomyces</taxon>
    </lineage>
</organism>
<evidence type="ECO:0000313" key="2">
    <source>
        <dbReference type="Proteomes" id="UP001500909"/>
    </source>
</evidence>
<proteinExistence type="predicted"/>
<dbReference type="Proteomes" id="UP001500909">
    <property type="component" value="Unassembled WGS sequence"/>
</dbReference>
<name>A0ABP3JIB9_9ACTN</name>
<keyword evidence="2" id="KW-1185">Reference proteome</keyword>
<accession>A0ABP3JIB9</accession>
<dbReference type="EMBL" id="BAAABY010000011">
    <property type="protein sequence ID" value="GAA0454469.1"/>
    <property type="molecule type" value="Genomic_DNA"/>
</dbReference>
<comment type="caution">
    <text evidence="1">The sequence shown here is derived from an EMBL/GenBank/DDBJ whole genome shotgun (WGS) entry which is preliminary data.</text>
</comment>
<dbReference type="RefSeq" id="WP_346094402.1">
    <property type="nucleotide sequence ID" value="NZ_BAAABY010000011.1"/>
</dbReference>
<protein>
    <submittedName>
        <fullName evidence="1">Uncharacterized protein</fullName>
    </submittedName>
</protein>
<evidence type="ECO:0000313" key="1">
    <source>
        <dbReference type="EMBL" id="GAA0454469.1"/>
    </source>
</evidence>
<gene>
    <name evidence="1" type="ORF">GCM10010361_18180</name>
</gene>